<dbReference type="InterPro" id="IPR000953">
    <property type="entry name" value="Chromo/chromo_shadow_dom"/>
</dbReference>
<keyword evidence="5" id="KW-1185">Reference proteome</keyword>
<feature type="compositionally biased region" description="Polar residues" evidence="2">
    <location>
        <begin position="304"/>
        <end position="335"/>
    </location>
</feature>
<dbReference type="Pfam" id="PF00385">
    <property type="entry name" value="Chromo"/>
    <property type="match status" value="1"/>
</dbReference>
<dbReference type="PROSITE" id="PS50013">
    <property type="entry name" value="CHROMO_2"/>
    <property type="match status" value="1"/>
</dbReference>
<dbReference type="Gene3D" id="2.40.50.40">
    <property type="match status" value="1"/>
</dbReference>
<comment type="subunit">
    <text evidence="1">Component of the NuA4 histone acetyltransferase complex.</text>
</comment>
<comment type="caution">
    <text evidence="4">The sequence shown here is derived from an EMBL/GenBank/DDBJ whole genome shotgun (WGS) entry which is preliminary data.</text>
</comment>
<dbReference type="EMBL" id="JAULSU010000001">
    <property type="protein sequence ID" value="KAK0632763.1"/>
    <property type="molecule type" value="Genomic_DNA"/>
</dbReference>
<evidence type="ECO:0000256" key="1">
    <source>
        <dbReference type="ARBA" id="ARBA00011353"/>
    </source>
</evidence>
<feature type="compositionally biased region" description="Acidic residues" evidence="2">
    <location>
        <begin position="497"/>
        <end position="506"/>
    </location>
</feature>
<dbReference type="SMART" id="SM00298">
    <property type="entry name" value="CHROMO"/>
    <property type="match status" value="1"/>
</dbReference>
<dbReference type="GO" id="GO:0006338">
    <property type="term" value="P:chromatin remodeling"/>
    <property type="evidence" value="ECO:0007669"/>
    <property type="project" value="UniProtKB-ARBA"/>
</dbReference>
<evidence type="ECO:0000256" key="2">
    <source>
        <dbReference type="SAM" id="MobiDB-lite"/>
    </source>
</evidence>
<feature type="domain" description="Chromo" evidence="3">
    <location>
        <begin position="394"/>
        <end position="458"/>
    </location>
</feature>
<organism evidence="4 5">
    <name type="scientific">Immersiella caudata</name>
    <dbReference type="NCBI Taxonomy" id="314043"/>
    <lineage>
        <taxon>Eukaryota</taxon>
        <taxon>Fungi</taxon>
        <taxon>Dikarya</taxon>
        <taxon>Ascomycota</taxon>
        <taxon>Pezizomycotina</taxon>
        <taxon>Sordariomycetes</taxon>
        <taxon>Sordariomycetidae</taxon>
        <taxon>Sordariales</taxon>
        <taxon>Lasiosphaeriaceae</taxon>
        <taxon>Immersiella</taxon>
    </lineage>
</organism>
<sequence>MANKKQLRGRKVEIEVSISSVKKYVGGSGPPMQKLYLVPPRDSTAYIVSRHILPPLKDTTPDTRRLPYYLIGWTDEPVAKLLIPCNRALEYVSPAEIEQWEAADYERRLKEKEKEAATAKKVGRPRKKPQSPSLEVAVPDDALELAKRVGGPSLSTPQKRRHRDLDEDAGESSNLDAGNSSHGESDEAAIQRQILAEDGVAEDDAGYPDDTDQDSVDQPHLPAPSTAPFRSAKLAQDSSRASNSTPGPSDGPPAASRNKPITTTSVIPHRPPTIPMIHPAFLQNPQPKKTPKYPLSKSKPAKTPVQQTSTTTKGFTPIASSKPQRVLSQPSTPASGSGVLSDASIKRKRESSKKSPVGQPKEKRVKPENGKRKGKKRADSEEPDPNLFADNDVWVVKELLDDRYVYQKGVKVHYYLVSWEGNWPPDQNPTWEPAENIQDDNLIAEYRRRKKAGLLKPDKSQTTLLSYLTTPQYSNVAEAFEGDIHDQEKPVTTGIESDSDESDEEGLLVTEGKHIDGQDRA</sequence>
<evidence type="ECO:0000259" key="3">
    <source>
        <dbReference type="PROSITE" id="PS50013"/>
    </source>
</evidence>
<dbReference type="AlphaFoldDB" id="A0AA39XF13"/>
<dbReference type="InterPro" id="IPR016197">
    <property type="entry name" value="Chromo-like_dom_sf"/>
</dbReference>
<evidence type="ECO:0000313" key="4">
    <source>
        <dbReference type="EMBL" id="KAK0632763.1"/>
    </source>
</evidence>
<feature type="compositionally biased region" description="Polar residues" evidence="2">
    <location>
        <begin position="171"/>
        <end position="182"/>
    </location>
</feature>
<feature type="compositionally biased region" description="Basic and acidic residues" evidence="2">
    <location>
        <begin position="360"/>
        <end position="371"/>
    </location>
</feature>
<dbReference type="SUPFAM" id="SSF54160">
    <property type="entry name" value="Chromo domain-like"/>
    <property type="match status" value="1"/>
</dbReference>
<dbReference type="CDD" id="cd00024">
    <property type="entry name" value="CD_CSD"/>
    <property type="match status" value="1"/>
</dbReference>
<protein>
    <recommendedName>
        <fullName evidence="3">Chromo domain-containing protein</fullName>
    </recommendedName>
</protein>
<gene>
    <name evidence="4" type="ORF">B0T14DRAFT_560419</name>
</gene>
<proteinExistence type="predicted"/>
<feature type="compositionally biased region" description="Acidic residues" evidence="2">
    <location>
        <begin position="199"/>
        <end position="215"/>
    </location>
</feature>
<dbReference type="InterPro" id="IPR023780">
    <property type="entry name" value="Chromo_domain"/>
</dbReference>
<feature type="compositionally biased region" description="Basic and acidic residues" evidence="2">
    <location>
        <begin position="511"/>
        <end position="521"/>
    </location>
</feature>
<dbReference type="Proteomes" id="UP001175000">
    <property type="component" value="Unassembled WGS sequence"/>
</dbReference>
<reference evidence="4" key="1">
    <citation type="submission" date="2023-06" db="EMBL/GenBank/DDBJ databases">
        <title>Genome-scale phylogeny and comparative genomics of the fungal order Sordariales.</title>
        <authorList>
            <consortium name="Lawrence Berkeley National Laboratory"/>
            <person name="Hensen N."/>
            <person name="Bonometti L."/>
            <person name="Westerberg I."/>
            <person name="Brannstrom I.O."/>
            <person name="Guillou S."/>
            <person name="Cros-Aarteil S."/>
            <person name="Calhoun S."/>
            <person name="Haridas S."/>
            <person name="Kuo A."/>
            <person name="Mondo S."/>
            <person name="Pangilinan J."/>
            <person name="Riley R."/>
            <person name="Labutti K."/>
            <person name="Andreopoulos B."/>
            <person name="Lipzen A."/>
            <person name="Chen C."/>
            <person name="Yanf M."/>
            <person name="Daum C."/>
            <person name="Ng V."/>
            <person name="Clum A."/>
            <person name="Steindorff A."/>
            <person name="Ohm R."/>
            <person name="Martin F."/>
            <person name="Silar P."/>
            <person name="Natvig D."/>
            <person name="Lalanne C."/>
            <person name="Gautier V."/>
            <person name="Ament-Velasquez S.L."/>
            <person name="Kruys A."/>
            <person name="Hutchinson M.I."/>
            <person name="Powell A.J."/>
            <person name="Barry K."/>
            <person name="Miller A.N."/>
            <person name="Grigoriev I.V."/>
            <person name="Debuchy R."/>
            <person name="Gladieux P."/>
            <person name="Thoren M.H."/>
            <person name="Johannesson H."/>
        </authorList>
    </citation>
    <scope>NUCLEOTIDE SEQUENCE</scope>
    <source>
        <strain evidence="4">CBS 606.72</strain>
    </source>
</reference>
<name>A0AA39XF13_9PEZI</name>
<feature type="compositionally biased region" description="Polar residues" evidence="2">
    <location>
        <begin position="236"/>
        <end position="247"/>
    </location>
</feature>
<accession>A0AA39XF13</accession>
<evidence type="ECO:0000313" key="5">
    <source>
        <dbReference type="Proteomes" id="UP001175000"/>
    </source>
</evidence>
<feature type="region of interest" description="Disordered" evidence="2">
    <location>
        <begin position="481"/>
        <end position="521"/>
    </location>
</feature>
<feature type="region of interest" description="Disordered" evidence="2">
    <location>
        <begin position="116"/>
        <end position="387"/>
    </location>
</feature>